<dbReference type="Proteomes" id="UP000257109">
    <property type="component" value="Unassembled WGS sequence"/>
</dbReference>
<dbReference type="AlphaFoldDB" id="A0A371HY38"/>
<protein>
    <recommendedName>
        <fullName evidence="1">Reverse transcriptase Ty1/copia-type domain-containing protein</fullName>
    </recommendedName>
</protein>
<reference evidence="2" key="1">
    <citation type="submission" date="2018-05" db="EMBL/GenBank/DDBJ databases">
        <title>Draft genome of Mucuna pruriens seed.</title>
        <authorList>
            <person name="Nnadi N.E."/>
            <person name="Vos R."/>
            <person name="Hasami M.H."/>
            <person name="Devisetty U.K."/>
            <person name="Aguiy J.C."/>
        </authorList>
    </citation>
    <scope>NUCLEOTIDE SEQUENCE [LARGE SCALE GENOMIC DNA]</scope>
    <source>
        <strain evidence="2">JCA_2017</strain>
    </source>
</reference>
<keyword evidence="3" id="KW-1185">Reference proteome</keyword>
<feature type="domain" description="Reverse transcriptase Ty1/copia-type" evidence="1">
    <location>
        <begin position="35"/>
        <end position="154"/>
    </location>
</feature>
<dbReference type="EMBL" id="QJKJ01001416">
    <property type="protein sequence ID" value="RDY07705.1"/>
    <property type="molecule type" value="Genomic_DNA"/>
</dbReference>
<dbReference type="PANTHER" id="PTHR43383:SF2">
    <property type="entry name" value="AMIDOHYDROLASE 2 FAMILY PROTEIN"/>
    <property type="match status" value="1"/>
</dbReference>
<organism evidence="2 3">
    <name type="scientific">Mucuna pruriens</name>
    <name type="common">Velvet bean</name>
    <name type="synonym">Dolichos pruriens</name>
    <dbReference type="NCBI Taxonomy" id="157652"/>
    <lineage>
        <taxon>Eukaryota</taxon>
        <taxon>Viridiplantae</taxon>
        <taxon>Streptophyta</taxon>
        <taxon>Embryophyta</taxon>
        <taxon>Tracheophyta</taxon>
        <taxon>Spermatophyta</taxon>
        <taxon>Magnoliopsida</taxon>
        <taxon>eudicotyledons</taxon>
        <taxon>Gunneridae</taxon>
        <taxon>Pentapetalae</taxon>
        <taxon>rosids</taxon>
        <taxon>fabids</taxon>
        <taxon>Fabales</taxon>
        <taxon>Fabaceae</taxon>
        <taxon>Papilionoideae</taxon>
        <taxon>50 kb inversion clade</taxon>
        <taxon>NPAAA clade</taxon>
        <taxon>indigoferoid/millettioid clade</taxon>
        <taxon>Phaseoleae</taxon>
        <taxon>Mucuna</taxon>
    </lineage>
</organism>
<dbReference type="PANTHER" id="PTHR43383">
    <property type="entry name" value="NODULIN 6"/>
    <property type="match status" value="1"/>
</dbReference>
<name>A0A371HY38_MUCPR</name>
<dbReference type="Pfam" id="PF07727">
    <property type="entry name" value="RVT_2"/>
    <property type="match status" value="2"/>
</dbReference>
<accession>A0A371HY38</accession>
<dbReference type="InterPro" id="IPR043502">
    <property type="entry name" value="DNA/RNA_pol_sf"/>
</dbReference>
<dbReference type="STRING" id="157652.A0A371HY38"/>
<evidence type="ECO:0000259" key="1">
    <source>
        <dbReference type="Pfam" id="PF07727"/>
    </source>
</evidence>
<feature type="non-terminal residue" evidence="2">
    <location>
        <position position="1"/>
    </location>
</feature>
<dbReference type="SUPFAM" id="SSF56672">
    <property type="entry name" value="DNA/RNA polymerases"/>
    <property type="match status" value="1"/>
</dbReference>
<gene>
    <name evidence="2" type="ORF">CR513_08152</name>
</gene>
<dbReference type="OrthoDB" id="1919845at2759"/>
<sequence length="279" mass="32124">MCTDNLFVQYQSFIVDIDTINTPTSVQEDLKDENWVQEMKEKMKALVAKGYTQTCGIDYEETFALVAKMNIVKVILSLAAHFGWNLQQFDVKNDFLHGDLEEEVYMEIPPGFYSHNEKNKVCRLKKALYGFKQSPQAWFGRFTQVTISIGYRQSQDDMIVTGDDKIEKLTLKEKLASQFEMKELGKLKYFLGIKVAYSKQRIFISQRKNVLDLLKEIGKLGCKTSRVPIEQNHRIGCEESPTIEKSQCQILPMLLLWSANLCMISRKGTFRQLKGSSSI</sequence>
<dbReference type="InterPro" id="IPR013103">
    <property type="entry name" value="RVT_2"/>
</dbReference>
<comment type="caution">
    <text evidence="2">The sequence shown here is derived from an EMBL/GenBank/DDBJ whole genome shotgun (WGS) entry which is preliminary data.</text>
</comment>
<evidence type="ECO:0000313" key="2">
    <source>
        <dbReference type="EMBL" id="RDY07705.1"/>
    </source>
</evidence>
<evidence type="ECO:0000313" key="3">
    <source>
        <dbReference type="Proteomes" id="UP000257109"/>
    </source>
</evidence>
<feature type="domain" description="Reverse transcriptase Ty1/copia-type" evidence="1">
    <location>
        <begin position="156"/>
        <end position="230"/>
    </location>
</feature>
<proteinExistence type="predicted"/>